<dbReference type="AlphaFoldDB" id="A0A1L9BIY0"/>
<comment type="cofactor">
    <cofactor evidence="1">
        <name>FAD</name>
        <dbReference type="ChEBI" id="CHEBI:57692"/>
    </cofactor>
</comment>
<keyword evidence="5" id="KW-1133">Transmembrane helix</keyword>
<dbReference type="Proteomes" id="UP000182229">
    <property type="component" value="Unassembled WGS sequence"/>
</dbReference>
<keyword evidence="8" id="KW-1185">Reference proteome</keyword>
<dbReference type="InterPro" id="IPR036188">
    <property type="entry name" value="FAD/NAD-bd_sf"/>
</dbReference>
<sequence length="431" mass="45338">MKTTDVAVVGGGLGGLAVAALLARGGRRVVLFEKARHLGGRAHTTHHEGYHFNLGPHALYLAGAAARVLGRLGLELKGRGPRGEGGFALRGGRLHTLPSGLVSLLTTDLLSTMGKLEFARVMANLMRVDASTLKGMSVEEWLRANVSREEVREPVAMLFRVATYCADLALMGADAAVAQQQAALAQGVRYLDGGWVELVRGLSAIADAAGVERVLSARVEEVTRDEAGGRPRVRGVRLADGTEWAAEAVVLAAGPQDVAALLPGDEVAAGWAAKAVPVKAASLEVGLSRLPRPGALTAFGVDRPWYASVHSAWARVAPEGGALVHVAKYLGERDAVASEPELEDVLELLQPGWRQHVVTRRFLPGLTVMHALPTKAEGLQGRPRPVVEHLQGLGLVGDWVGPEGMLVDASISSAEAVARAWLGSREGARAA</sequence>
<dbReference type="Gene3D" id="3.90.660.50">
    <property type="match status" value="1"/>
</dbReference>
<gene>
    <name evidence="7" type="ORF">BON30_03430</name>
</gene>
<proteinExistence type="inferred from homology"/>
<dbReference type="RefSeq" id="WP_071896365.1">
    <property type="nucleotide sequence ID" value="NZ_MPIN01000001.1"/>
</dbReference>
<keyword evidence="5" id="KW-0812">Transmembrane</keyword>
<dbReference type="Pfam" id="PF01593">
    <property type="entry name" value="Amino_oxidase"/>
    <property type="match status" value="1"/>
</dbReference>
<dbReference type="PANTHER" id="PTHR43734">
    <property type="entry name" value="PHYTOENE DESATURASE"/>
    <property type="match status" value="1"/>
</dbReference>
<evidence type="ECO:0000256" key="4">
    <source>
        <dbReference type="PIRSR" id="PIRSR601613-1"/>
    </source>
</evidence>
<evidence type="ECO:0000256" key="3">
    <source>
        <dbReference type="ARBA" id="ARBA00023002"/>
    </source>
</evidence>
<feature type="domain" description="Amine oxidase" evidence="6">
    <location>
        <begin position="13"/>
        <end position="275"/>
    </location>
</feature>
<comment type="caution">
    <text evidence="7">The sequence shown here is derived from an EMBL/GenBank/DDBJ whole genome shotgun (WGS) entry which is preliminary data.</text>
</comment>
<dbReference type="PANTHER" id="PTHR43734:SF1">
    <property type="entry name" value="PHYTOENE DESATURASE"/>
    <property type="match status" value="1"/>
</dbReference>
<protein>
    <submittedName>
        <fullName evidence="7">Amine oxidase</fullName>
    </submittedName>
</protein>
<dbReference type="EMBL" id="MPIN01000001">
    <property type="protein sequence ID" value="OJH42274.1"/>
    <property type="molecule type" value="Genomic_DNA"/>
</dbReference>
<evidence type="ECO:0000259" key="6">
    <source>
        <dbReference type="Pfam" id="PF01593"/>
    </source>
</evidence>
<dbReference type="InterPro" id="IPR001613">
    <property type="entry name" value="Flavin_amine_oxidase"/>
</dbReference>
<dbReference type="STRING" id="83449.BON30_03430"/>
<reference evidence="8" key="1">
    <citation type="submission" date="2016-11" db="EMBL/GenBank/DDBJ databases">
        <authorList>
            <person name="Shukria A."/>
            <person name="Stevens D.C."/>
        </authorList>
    </citation>
    <scope>NUCLEOTIDE SEQUENCE [LARGE SCALE GENOMIC DNA]</scope>
    <source>
        <strain evidence="8">Cbfe23</strain>
    </source>
</reference>
<feature type="transmembrane region" description="Helical" evidence="5">
    <location>
        <begin position="6"/>
        <end position="26"/>
    </location>
</feature>
<dbReference type="OrthoDB" id="5501831at2"/>
<evidence type="ECO:0000256" key="2">
    <source>
        <dbReference type="ARBA" id="ARBA00006046"/>
    </source>
</evidence>
<evidence type="ECO:0000256" key="5">
    <source>
        <dbReference type="SAM" id="Phobius"/>
    </source>
</evidence>
<dbReference type="Gene3D" id="3.50.50.60">
    <property type="entry name" value="FAD/NAD(P)-binding domain"/>
    <property type="match status" value="1"/>
</dbReference>
<feature type="binding site" evidence="4">
    <location>
        <position position="219"/>
    </location>
    <ligand>
        <name>FAD</name>
        <dbReference type="ChEBI" id="CHEBI:57692"/>
    </ligand>
</feature>
<accession>A0A1L9BIY0</accession>
<dbReference type="PRINTS" id="PR00757">
    <property type="entry name" value="AMINEOXDASEF"/>
</dbReference>
<dbReference type="InterPro" id="IPR002937">
    <property type="entry name" value="Amino_oxidase"/>
</dbReference>
<dbReference type="SUPFAM" id="SSF51905">
    <property type="entry name" value="FAD/NAD(P)-binding domain"/>
    <property type="match status" value="1"/>
</dbReference>
<evidence type="ECO:0000313" key="7">
    <source>
        <dbReference type="EMBL" id="OJH42274.1"/>
    </source>
</evidence>
<keyword evidence="5" id="KW-0472">Membrane</keyword>
<evidence type="ECO:0000313" key="8">
    <source>
        <dbReference type="Proteomes" id="UP000182229"/>
    </source>
</evidence>
<name>A0A1L9BIY0_9BACT</name>
<dbReference type="GO" id="GO:0016491">
    <property type="term" value="F:oxidoreductase activity"/>
    <property type="evidence" value="ECO:0007669"/>
    <property type="project" value="UniProtKB-KW"/>
</dbReference>
<evidence type="ECO:0000256" key="1">
    <source>
        <dbReference type="ARBA" id="ARBA00001974"/>
    </source>
</evidence>
<reference evidence="7 8" key="2">
    <citation type="submission" date="2016-12" db="EMBL/GenBank/DDBJ databases">
        <title>Draft Genome Sequence of Cystobacter ferrugineus Strain Cbfe23.</title>
        <authorList>
            <person name="Akbar S."/>
            <person name="Dowd S.E."/>
            <person name="Stevens D.C."/>
        </authorList>
    </citation>
    <scope>NUCLEOTIDE SEQUENCE [LARGE SCALE GENOMIC DNA]</scope>
    <source>
        <strain evidence="7 8">Cbfe23</strain>
    </source>
</reference>
<organism evidence="7 8">
    <name type="scientific">Cystobacter ferrugineus</name>
    <dbReference type="NCBI Taxonomy" id="83449"/>
    <lineage>
        <taxon>Bacteria</taxon>
        <taxon>Pseudomonadati</taxon>
        <taxon>Myxococcota</taxon>
        <taxon>Myxococcia</taxon>
        <taxon>Myxococcales</taxon>
        <taxon>Cystobacterineae</taxon>
        <taxon>Archangiaceae</taxon>
        <taxon>Cystobacter</taxon>
    </lineage>
</organism>
<keyword evidence="3" id="KW-0560">Oxidoreductase</keyword>
<comment type="similarity">
    <text evidence="2">Belongs to the carotenoid/retinoid oxidoreductase family.</text>
</comment>